<dbReference type="Gene3D" id="2.102.10.10">
    <property type="entry name" value="Rieske [2Fe-2S] iron-sulphur domain"/>
    <property type="match status" value="1"/>
</dbReference>
<evidence type="ECO:0000313" key="9">
    <source>
        <dbReference type="Proteomes" id="UP000562395"/>
    </source>
</evidence>
<keyword evidence="1" id="KW-0001">2Fe-2S</keyword>
<evidence type="ECO:0000256" key="1">
    <source>
        <dbReference type="ARBA" id="ARBA00022714"/>
    </source>
</evidence>
<organism evidence="8 9">
    <name type="scientific">Novosphingobium hassiacum</name>
    <dbReference type="NCBI Taxonomy" id="173676"/>
    <lineage>
        <taxon>Bacteria</taxon>
        <taxon>Pseudomonadati</taxon>
        <taxon>Pseudomonadota</taxon>
        <taxon>Alphaproteobacteria</taxon>
        <taxon>Sphingomonadales</taxon>
        <taxon>Sphingomonadaceae</taxon>
        <taxon>Novosphingobium</taxon>
    </lineage>
</organism>
<dbReference type="EMBL" id="JACICY010000011">
    <property type="protein sequence ID" value="MBB3862269.1"/>
    <property type="molecule type" value="Genomic_DNA"/>
</dbReference>
<evidence type="ECO:0000256" key="5">
    <source>
        <dbReference type="ARBA" id="ARBA00023014"/>
    </source>
</evidence>
<dbReference type="GO" id="GO:0051537">
    <property type="term" value="F:2 iron, 2 sulfur cluster binding"/>
    <property type="evidence" value="ECO:0007669"/>
    <property type="project" value="UniProtKB-KW"/>
</dbReference>
<dbReference type="CDD" id="cd03530">
    <property type="entry name" value="Rieske_NirD_small_Bacillus"/>
    <property type="match status" value="1"/>
</dbReference>
<reference evidence="8 9" key="1">
    <citation type="submission" date="2020-08" db="EMBL/GenBank/DDBJ databases">
        <title>Genomic Encyclopedia of Type Strains, Phase IV (KMG-IV): sequencing the most valuable type-strain genomes for metagenomic binning, comparative biology and taxonomic classification.</title>
        <authorList>
            <person name="Goeker M."/>
        </authorList>
    </citation>
    <scope>NUCLEOTIDE SEQUENCE [LARGE SCALE GENOMIC DNA]</scope>
    <source>
        <strain evidence="8 9">DSM 14552</strain>
    </source>
</reference>
<gene>
    <name evidence="8" type="ORF">GGQ88_003567</name>
</gene>
<dbReference type="GO" id="GO:0106316">
    <property type="term" value="F:nitrite reductase (NADH) activity"/>
    <property type="evidence" value="ECO:0007669"/>
    <property type="project" value="UniProtKB-EC"/>
</dbReference>
<keyword evidence="2" id="KW-0479">Metal-binding</keyword>
<proteinExistence type="predicted"/>
<dbReference type="InterPro" id="IPR036922">
    <property type="entry name" value="Rieske_2Fe-2S_sf"/>
</dbReference>
<dbReference type="GO" id="GO:0046872">
    <property type="term" value="F:metal ion binding"/>
    <property type="evidence" value="ECO:0007669"/>
    <property type="project" value="UniProtKB-KW"/>
</dbReference>
<keyword evidence="9" id="KW-1185">Reference proteome</keyword>
<keyword evidence="3 8" id="KW-0560">Oxidoreductase</keyword>
<dbReference type="RefSeq" id="WP_183614766.1">
    <property type="nucleotide sequence ID" value="NZ_JACICY010000011.1"/>
</dbReference>
<keyword evidence="6" id="KW-0534">Nitrate assimilation</keyword>
<sequence length="113" mass="12083">MIGDWLDIGPVDQITPGTARTLPVLGGDEIAVFRTQANEFYALINKCPHKQGPLSQGIVHGNVVACPLHNWNISLKTGEALGEDKGCVPTIPLRVDAGRIYLLRSAVVGKRAA</sequence>
<dbReference type="InterPro" id="IPR017941">
    <property type="entry name" value="Rieske_2Fe-2S"/>
</dbReference>
<dbReference type="PANTHER" id="PTHR21496">
    <property type="entry name" value="FERREDOXIN-RELATED"/>
    <property type="match status" value="1"/>
</dbReference>
<dbReference type="AlphaFoldDB" id="A0A7W5ZZX3"/>
<dbReference type="SUPFAM" id="SSF50022">
    <property type="entry name" value="ISP domain"/>
    <property type="match status" value="1"/>
</dbReference>
<dbReference type="NCBIfam" id="TIGR02378">
    <property type="entry name" value="nirD_assim_sml"/>
    <property type="match status" value="1"/>
</dbReference>
<dbReference type="GO" id="GO:0042128">
    <property type="term" value="P:nitrate assimilation"/>
    <property type="evidence" value="ECO:0007669"/>
    <property type="project" value="UniProtKB-KW"/>
</dbReference>
<dbReference type="Pfam" id="PF13806">
    <property type="entry name" value="Rieske_2"/>
    <property type="match status" value="1"/>
</dbReference>
<evidence type="ECO:0000256" key="6">
    <source>
        <dbReference type="ARBA" id="ARBA00023063"/>
    </source>
</evidence>
<keyword evidence="5" id="KW-0411">Iron-sulfur</keyword>
<evidence type="ECO:0000256" key="3">
    <source>
        <dbReference type="ARBA" id="ARBA00023002"/>
    </source>
</evidence>
<dbReference type="Proteomes" id="UP000562395">
    <property type="component" value="Unassembled WGS sequence"/>
</dbReference>
<evidence type="ECO:0000313" key="8">
    <source>
        <dbReference type="EMBL" id="MBB3862269.1"/>
    </source>
</evidence>
<evidence type="ECO:0000256" key="2">
    <source>
        <dbReference type="ARBA" id="ARBA00022723"/>
    </source>
</evidence>
<keyword evidence="4" id="KW-0408">Iron</keyword>
<accession>A0A7W5ZZX3</accession>
<evidence type="ECO:0000256" key="4">
    <source>
        <dbReference type="ARBA" id="ARBA00023004"/>
    </source>
</evidence>
<evidence type="ECO:0000259" key="7">
    <source>
        <dbReference type="PROSITE" id="PS51296"/>
    </source>
</evidence>
<dbReference type="InterPro" id="IPR012748">
    <property type="entry name" value="Rieske-like_NirD"/>
</dbReference>
<dbReference type="PROSITE" id="PS51296">
    <property type="entry name" value="RIESKE"/>
    <property type="match status" value="1"/>
</dbReference>
<protein>
    <submittedName>
        <fullName evidence="8">Nitrite reductase (NADH) small subunit</fullName>
        <ecNumber evidence="8">1.7.1.15</ecNumber>
    </submittedName>
</protein>
<feature type="domain" description="Rieske" evidence="7">
    <location>
        <begin position="5"/>
        <end position="102"/>
    </location>
</feature>
<dbReference type="PANTHER" id="PTHR21496:SF23">
    <property type="entry name" value="3-PHENYLPROPIONATE_CINNAMIC ACID DIOXYGENASE FERREDOXIN SUBUNIT"/>
    <property type="match status" value="1"/>
</dbReference>
<name>A0A7W5ZZX3_9SPHN</name>
<comment type="caution">
    <text evidence="8">The sequence shown here is derived from an EMBL/GenBank/DDBJ whole genome shotgun (WGS) entry which is preliminary data.</text>
</comment>
<dbReference type="EC" id="1.7.1.15" evidence="8"/>